<dbReference type="InterPro" id="IPR008984">
    <property type="entry name" value="SMAD_FHA_dom_sf"/>
</dbReference>
<dbReference type="InterPro" id="IPR050923">
    <property type="entry name" value="Cell_Proc_Reg/RNA_Proc"/>
</dbReference>
<feature type="domain" description="OmpR/PhoB-type" evidence="6">
    <location>
        <begin position="123"/>
        <end position="225"/>
    </location>
</feature>
<dbReference type="SMART" id="SM00862">
    <property type="entry name" value="Trans_reg_C"/>
    <property type="match status" value="1"/>
</dbReference>
<evidence type="ECO:0000256" key="2">
    <source>
        <dbReference type="ARBA" id="ARBA00023125"/>
    </source>
</evidence>
<dbReference type="InterPro" id="IPR000253">
    <property type="entry name" value="FHA_dom"/>
</dbReference>
<dbReference type="SMART" id="SM00240">
    <property type="entry name" value="FHA"/>
    <property type="match status" value="1"/>
</dbReference>
<accession>A0ABV6K980</accession>
<dbReference type="Pfam" id="PF00486">
    <property type="entry name" value="Trans_reg_C"/>
    <property type="match status" value="1"/>
</dbReference>
<dbReference type="InterPro" id="IPR001867">
    <property type="entry name" value="OmpR/PhoB-type_DNA-bd"/>
</dbReference>
<keyword evidence="8" id="KW-1185">Reference proteome</keyword>
<dbReference type="SUPFAM" id="SSF46894">
    <property type="entry name" value="C-terminal effector domain of the bipartite response regulators"/>
    <property type="match status" value="1"/>
</dbReference>
<dbReference type="PROSITE" id="PS50006">
    <property type="entry name" value="FHA_DOMAIN"/>
    <property type="match status" value="1"/>
</dbReference>
<evidence type="ECO:0000256" key="4">
    <source>
        <dbReference type="PROSITE-ProRule" id="PRU01091"/>
    </source>
</evidence>
<dbReference type="Pfam" id="PF00498">
    <property type="entry name" value="FHA"/>
    <property type="match status" value="1"/>
</dbReference>
<evidence type="ECO:0000256" key="1">
    <source>
        <dbReference type="ARBA" id="ARBA00023015"/>
    </source>
</evidence>
<keyword evidence="3" id="KW-0804">Transcription</keyword>
<dbReference type="CDD" id="cd00383">
    <property type="entry name" value="trans_reg_C"/>
    <property type="match status" value="1"/>
</dbReference>
<keyword evidence="2 4" id="KW-0238">DNA-binding</keyword>
<evidence type="ECO:0000256" key="3">
    <source>
        <dbReference type="ARBA" id="ARBA00023163"/>
    </source>
</evidence>
<protein>
    <submittedName>
        <fullName evidence="7">FHA domain-containing protein</fullName>
    </submittedName>
</protein>
<evidence type="ECO:0000313" key="7">
    <source>
        <dbReference type="EMBL" id="MFC0469868.1"/>
    </source>
</evidence>
<feature type="DNA-binding region" description="OmpR/PhoB-type" evidence="4">
    <location>
        <begin position="123"/>
        <end position="225"/>
    </location>
</feature>
<organism evidence="7 8">
    <name type="scientific">Halalkalibacter kiskunsagensis</name>
    <dbReference type="NCBI Taxonomy" id="1548599"/>
    <lineage>
        <taxon>Bacteria</taxon>
        <taxon>Bacillati</taxon>
        <taxon>Bacillota</taxon>
        <taxon>Bacilli</taxon>
        <taxon>Bacillales</taxon>
        <taxon>Bacillaceae</taxon>
        <taxon>Halalkalibacter</taxon>
    </lineage>
</organism>
<sequence>MNVPAYLLVEQGTPFEEGAMIPLKKREVILGRTSNEWMPDVSFQNIYVSRKHASIYTEKGLFYVKDAGSKHGTFVNHERLLPNKETVLRNGDKLALANNLILLSFSTSNLEATFDVAPMMRDLVKRERKDVQLDPFQQEVIVQNRRYVFSEKEYKCIELLIQNEQQFVSKEEVKEYVWSERIHCDEQPPDVSAEEVNALIYRIRKKTDEVVSIKSIRGKGYILSLEDDGINKKSSLA</sequence>
<evidence type="ECO:0000259" key="6">
    <source>
        <dbReference type="PROSITE" id="PS51755"/>
    </source>
</evidence>
<gene>
    <name evidence="7" type="ORF">ACFFHM_04790</name>
</gene>
<comment type="caution">
    <text evidence="7">The sequence shown here is derived from an EMBL/GenBank/DDBJ whole genome shotgun (WGS) entry which is preliminary data.</text>
</comment>
<dbReference type="SUPFAM" id="SSF49879">
    <property type="entry name" value="SMAD/FHA domain"/>
    <property type="match status" value="1"/>
</dbReference>
<proteinExistence type="predicted"/>
<dbReference type="Gene3D" id="2.60.200.20">
    <property type="match status" value="1"/>
</dbReference>
<keyword evidence="1" id="KW-0805">Transcription regulation</keyword>
<name>A0ABV6K980_9BACI</name>
<evidence type="ECO:0000259" key="5">
    <source>
        <dbReference type="PROSITE" id="PS50006"/>
    </source>
</evidence>
<dbReference type="InterPro" id="IPR016032">
    <property type="entry name" value="Sig_transdc_resp-reg_C-effctor"/>
</dbReference>
<reference evidence="7 8" key="1">
    <citation type="submission" date="2024-09" db="EMBL/GenBank/DDBJ databases">
        <authorList>
            <person name="Sun Q."/>
            <person name="Mori K."/>
        </authorList>
    </citation>
    <scope>NUCLEOTIDE SEQUENCE [LARGE SCALE GENOMIC DNA]</scope>
    <source>
        <strain evidence="7 8">NCAIM B.02610</strain>
    </source>
</reference>
<dbReference type="PANTHER" id="PTHR23308">
    <property type="entry name" value="NUCLEAR INHIBITOR OF PROTEIN PHOSPHATASE-1"/>
    <property type="match status" value="1"/>
</dbReference>
<dbReference type="CDD" id="cd00060">
    <property type="entry name" value="FHA"/>
    <property type="match status" value="1"/>
</dbReference>
<dbReference type="Proteomes" id="UP001589838">
    <property type="component" value="Unassembled WGS sequence"/>
</dbReference>
<feature type="domain" description="FHA" evidence="5">
    <location>
        <begin position="28"/>
        <end position="80"/>
    </location>
</feature>
<dbReference type="PROSITE" id="PS51755">
    <property type="entry name" value="OMPR_PHOB"/>
    <property type="match status" value="1"/>
</dbReference>
<dbReference type="InterPro" id="IPR036388">
    <property type="entry name" value="WH-like_DNA-bd_sf"/>
</dbReference>
<dbReference type="EMBL" id="JBHLUX010000013">
    <property type="protein sequence ID" value="MFC0469868.1"/>
    <property type="molecule type" value="Genomic_DNA"/>
</dbReference>
<evidence type="ECO:0000313" key="8">
    <source>
        <dbReference type="Proteomes" id="UP001589838"/>
    </source>
</evidence>
<dbReference type="RefSeq" id="WP_335961991.1">
    <property type="nucleotide sequence ID" value="NZ_JAXBLX010000023.1"/>
</dbReference>
<dbReference type="Gene3D" id="1.10.10.10">
    <property type="entry name" value="Winged helix-like DNA-binding domain superfamily/Winged helix DNA-binding domain"/>
    <property type="match status" value="1"/>
</dbReference>